<evidence type="ECO:0000313" key="1">
    <source>
        <dbReference type="EMBL" id="WVZ91737.1"/>
    </source>
</evidence>
<evidence type="ECO:0000313" key="2">
    <source>
        <dbReference type="Proteomes" id="UP001341281"/>
    </source>
</evidence>
<dbReference type="EMBL" id="CP144753">
    <property type="protein sequence ID" value="WVZ91737.1"/>
    <property type="molecule type" value="Genomic_DNA"/>
</dbReference>
<name>A0AAQ3XCW1_PASNO</name>
<proteinExistence type="predicted"/>
<organism evidence="1 2">
    <name type="scientific">Paspalum notatum var. saurae</name>
    <dbReference type="NCBI Taxonomy" id="547442"/>
    <lineage>
        <taxon>Eukaryota</taxon>
        <taxon>Viridiplantae</taxon>
        <taxon>Streptophyta</taxon>
        <taxon>Embryophyta</taxon>
        <taxon>Tracheophyta</taxon>
        <taxon>Spermatophyta</taxon>
        <taxon>Magnoliopsida</taxon>
        <taxon>Liliopsida</taxon>
        <taxon>Poales</taxon>
        <taxon>Poaceae</taxon>
        <taxon>PACMAD clade</taxon>
        <taxon>Panicoideae</taxon>
        <taxon>Andropogonodae</taxon>
        <taxon>Paspaleae</taxon>
        <taxon>Paspalinae</taxon>
        <taxon>Paspalum</taxon>
    </lineage>
</organism>
<reference evidence="1 2" key="1">
    <citation type="submission" date="2024-02" db="EMBL/GenBank/DDBJ databases">
        <title>High-quality chromosome-scale genome assembly of Pensacola bahiagrass (Paspalum notatum Flugge var. saurae).</title>
        <authorList>
            <person name="Vega J.M."/>
            <person name="Podio M."/>
            <person name="Orjuela J."/>
            <person name="Siena L.A."/>
            <person name="Pessino S.C."/>
            <person name="Combes M.C."/>
            <person name="Mariac C."/>
            <person name="Albertini E."/>
            <person name="Pupilli F."/>
            <person name="Ortiz J.P.A."/>
            <person name="Leblanc O."/>
        </authorList>
    </citation>
    <scope>NUCLEOTIDE SEQUENCE [LARGE SCALE GENOMIC DNA]</scope>
    <source>
        <strain evidence="1">R1</strain>
        <tissue evidence="1">Leaf</tissue>
    </source>
</reference>
<gene>
    <name evidence="1" type="ORF">U9M48_037869</name>
</gene>
<sequence>MFRSVTLLCTNLLNRRPAPSSRSLILHSNTCNCSSLQTIEVFFWNAFKTIGDLGIASCFVRRCTADLRREVVISLASLSRLKILQSSLSEILDDGLQLGKVLMHGVADIQ</sequence>
<accession>A0AAQ3XCW1</accession>
<dbReference type="AlphaFoldDB" id="A0AAQ3XCW1"/>
<protein>
    <submittedName>
        <fullName evidence="1">Uncharacterized protein</fullName>
    </submittedName>
</protein>
<dbReference type="Proteomes" id="UP001341281">
    <property type="component" value="Chromosome 09"/>
</dbReference>
<keyword evidence="2" id="KW-1185">Reference proteome</keyword>